<keyword evidence="2" id="KW-1185">Reference proteome</keyword>
<reference evidence="1" key="1">
    <citation type="submission" date="2023-04" db="EMBL/GenBank/DDBJ databases">
        <title>Candida boidinii NBRC 1967.</title>
        <authorList>
            <person name="Ichikawa N."/>
            <person name="Sato H."/>
            <person name="Tonouchi N."/>
        </authorList>
    </citation>
    <scope>NUCLEOTIDE SEQUENCE</scope>
    <source>
        <strain evidence="1">NBRC 1967</strain>
    </source>
</reference>
<organism evidence="1 2">
    <name type="scientific">Candida boidinii</name>
    <name type="common">Yeast</name>
    <dbReference type="NCBI Taxonomy" id="5477"/>
    <lineage>
        <taxon>Eukaryota</taxon>
        <taxon>Fungi</taxon>
        <taxon>Dikarya</taxon>
        <taxon>Ascomycota</taxon>
        <taxon>Saccharomycotina</taxon>
        <taxon>Pichiomycetes</taxon>
        <taxon>Pichiales</taxon>
        <taxon>Pichiaceae</taxon>
        <taxon>Ogataea</taxon>
        <taxon>Ogataea/Candida clade</taxon>
    </lineage>
</organism>
<name>A0ACB5TFY7_CANBO</name>
<evidence type="ECO:0000313" key="1">
    <source>
        <dbReference type="EMBL" id="GME87791.1"/>
    </source>
</evidence>
<accession>A0ACB5TFY7</accession>
<comment type="caution">
    <text evidence="1">The sequence shown here is derived from an EMBL/GenBank/DDBJ whole genome shotgun (WGS) entry which is preliminary data.</text>
</comment>
<dbReference type="EMBL" id="BSXV01000157">
    <property type="protein sequence ID" value="GME87791.1"/>
    <property type="molecule type" value="Genomic_DNA"/>
</dbReference>
<evidence type="ECO:0000313" key="2">
    <source>
        <dbReference type="Proteomes" id="UP001165101"/>
    </source>
</evidence>
<proteinExistence type="predicted"/>
<gene>
    <name evidence="1" type="ORF">Cboi01_000055900</name>
</gene>
<protein>
    <submittedName>
        <fullName evidence="1">Unnamed protein product</fullName>
    </submittedName>
</protein>
<sequence length="1398" mass="156453">MESNSAGNEYSESSIDARASNATDSNIAHKEISDSYTNVHEMSNQGNSTNQYETASSGELDDKEDMKEQEQKLSFSTTKPVSITVRQLSIASRTKNGTRGLLQKLGFKKEKLSSTDIENSEDMKPILHSMSFNIPKGTVTAIMGGSGSGKTTLLNALSHRQSISGSLAQSGEILFNGQDDINTIRHAYVIQQDILLPTLTCFETLLYAAELRLPKLTSKESRKILVEEIILELGLKECRDTMVGDRVHKGLSGGEKRRLSIGIQMMSNPSVLFLDEPTTGLDAFNAFQLCLTLKKLAAKGKTFIISIHQPRSDIFKLFDQVLILSKGKLCYGDRGSEIINYFNNLGYFVPDMTNPADFLVDITSVDNRTPIAEEKTLKLVKLITEEWKIKMKAIENDSQFEEKILKENDNNIRISDGEENDMEQVFEKVGKTPFLRELNILVRRNLKLQFRDPLGYASLLAESILLGLVTGWLFFRPGTSLLGIRTIQGALYIVSSLQVYLLLLYEAFRLCNLDIKIFDRERSEGCVSIFGFLLARRISKLLTEDAIIPFLYSISTYFMFGLRTDSPVYFFRYWAGNMIFHINTMSFAMLAASLSRDVSIASLICNLNFTFQSMANGYFVNAVQMPVYVRWCKYVAYLWYSFGFLISNQFTDFMGDCDPDTGVDQCSAYSGTYILKSLGFWRNWVALPLCVVLAFAIGTYICAGVVLKLKPVDMTLAKEVKTAKVNSVDEDEPDKEGHIELAEANSVNINAGNDEKPVDLILKDLCLGVDIKSPLNFFKKGEKQYSYHKVILNEVNAVFSSGKLNAIMGPSGSGKSSLLNLISGRVSSSLMTRYSSSGKVYFNEYAVNDKVIRSICSYVSQDDDNLLSSITVKETLMFAARLRLSRSGLSYSQIENRVMGIILKLGLRDCQNTLIGSELVKGVSGGEKRRVSIGIQLLNDPKVLFLDEPTSGLDSFTASSILEILENLTKEGKTVIMTIHQPRFDLFNRFGSVLLLAKGGQVGFNGSPNELVEYFNKLGYPVPTFTNAADHVLDIISYNMQNEYIERQTRKRVGFLLDNWKTNEGSINRDPFQEFRGADEKCLNSIKESLGIFGSSYKTRASFYVGLRVLLQRQTLCLFRDLNILIARCTQVVGMGIILSLFYARLKHNYDSIQDRLGLVQQIASLYFVGFLNNLSSFLPERDYFYEEYFDEVVDIPSFFIAYLIIELPFEIFSCLVYSVFLVFVIGLPMTAKVFFSIFYSSFIIVNAGESLGMSFNIMVKHAGFAVNIISLFASVATSMAGLIAMDLDGFLKAINWISPSHYGVYITANVVFTSDLHFTCGPSTMLANGECIFATGQDVRDLYKLNADLSKLFGLSALIVVIDRVISYLLLKFKLLRISVGDFKNKIGLNNKSNKLN</sequence>
<dbReference type="Proteomes" id="UP001165101">
    <property type="component" value="Unassembled WGS sequence"/>
</dbReference>